<dbReference type="InterPro" id="IPR036065">
    <property type="entry name" value="BolA-like_sf"/>
</dbReference>
<accession>A0A1I3P6A5</accession>
<dbReference type="EMBL" id="FORH01000002">
    <property type="protein sequence ID" value="SFJ16877.1"/>
    <property type="molecule type" value="Genomic_DNA"/>
</dbReference>
<dbReference type="SUPFAM" id="SSF82657">
    <property type="entry name" value="BolA-like"/>
    <property type="match status" value="1"/>
</dbReference>
<gene>
    <name evidence="2" type="ORF">SAMN04487991_1573</name>
</gene>
<sequence>MCNEMKIADQMEIRLREAFAPRELIIEDDSGRHAGHAGVREMGKAGASGETHFNVLIRADAFAGQSRVARHRMVHKALGDLVPRIHALALDLDG</sequence>
<evidence type="ECO:0000313" key="3">
    <source>
        <dbReference type="Proteomes" id="UP000199630"/>
    </source>
</evidence>
<proteinExistence type="inferred from homology"/>
<name>A0A1I3P6A5_9RHOB</name>
<reference evidence="3" key="1">
    <citation type="submission" date="2016-10" db="EMBL/GenBank/DDBJ databases">
        <authorList>
            <person name="Varghese N."/>
            <person name="Submissions S."/>
        </authorList>
    </citation>
    <scope>NUCLEOTIDE SEQUENCE [LARGE SCALE GENOMIC DNA]</scope>
    <source>
        <strain evidence="3">DSM 26471</strain>
    </source>
</reference>
<organism evidence="2 3">
    <name type="scientific">Celeribacter neptunius</name>
    <dbReference type="NCBI Taxonomy" id="588602"/>
    <lineage>
        <taxon>Bacteria</taxon>
        <taxon>Pseudomonadati</taxon>
        <taxon>Pseudomonadota</taxon>
        <taxon>Alphaproteobacteria</taxon>
        <taxon>Rhodobacterales</taxon>
        <taxon>Roseobacteraceae</taxon>
        <taxon>Celeribacter</taxon>
    </lineage>
</organism>
<dbReference type="PIRSF" id="PIRSF003113">
    <property type="entry name" value="BolA"/>
    <property type="match status" value="1"/>
</dbReference>
<evidence type="ECO:0000256" key="1">
    <source>
        <dbReference type="RuleBase" id="RU003860"/>
    </source>
</evidence>
<dbReference type="GO" id="GO:0016226">
    <property type="term" value="P:iron-sulfur cluster assembly"/>
    <property type="evidence" value="ECO:0007669"/>
    <property type="project" value="TreeGrafter"/>
</dbReference>
<dbReference type="Pfam" id="PF01722">
    <property type="entry name" value="BolA"/>
    <property type="match status" value="1"/>
</dbReference>
<comment type="similarity">
    <text evidence="1">Belongs to the BolA/IbaG family.</text>
</comment>
<dbReference type="Proteomes" id="UP000199630">
    <property type="component" value="Unassembled WGS sequence"/>
</dbReference>
<dbReference type="PANTHER" id="PTHR46230">
    <property type="match status" value="1"/>
</dbReference>
<evidence type="ECO:0000313" key="2">
    <source>
        <dbReference type="EMBL" id="SFJ16877.1"/>
    </source>
</evidence>
<dbReference type="InterPro" id="IPR002634">
    <property type="entry name" value="BolA"/>
</dbReference>
<protein>
    <submittedName>
        <fullName evidence="2">BolA protein</fullName>
    </submittedName>
</protein>
<dbReference type="PANTHER" id="PTHR46230:SF7">
    <property type="entry name" value="BOLA-LIKE PROTEIN 1"/>
    <property type="match status" value="1"/>
</dbReference>
<keyword evidence="3" id="KW-1185">Reference proteome</keyword>
<dbReference type="Gene3D" id="3.30.300.90">
    <property type="entry name" value="BolA-like"/>
    <property type="match status" value="1"/>
</dbReference>
<dbReference type="STRING" id="588602.SAMN04487991_1573"/>
<dbReference type="AlphaFoldDB" id="A0A1I3P6A5"/>